<feature type="transmembrane region" description="Helical" evidence="7">
    <location>
        <begin position="99"/>
        <end position="116"/>
    </location>
</feature>
<reference evidence="9" key="1">
    <citation type="submission" date="2020-10" db="EMBL/GenBank/DDBJ databases">
        <authorList>
            <person name="Gilroy R."/>
        </authorList>
    </citation>
    <scope>NUCLEOTIDE SEQUENCE</scope>
    <source>
        <strain evidence="9">ChiHjej13B12-12457</strain>
    </source>
</reference>
<evidence type="ECO:0000256" key="2">
    <source>
        <dbReference type="ARBA" id="ARBA00022475"/>
    </source>
</evidence>
<comment type="catalytic activity">
    <reaction evidence="7">
        <text>L-cysteinyl-[prolipoprotein] + a 1,2-diacyl-sn-glycero-3-phospho-(1'-sn-glycerol) = an S-1,2-diacyl-sn-glyceryl-L-cysteinyl-[prolipoprotein] + sn-glycerol 1-phosphate + H(+)</text>
        <dbReference type="Rhea" id="RHEA:56712"/>
        <dbReference type="Rhea" id="RHEA-COMP:14679"/>
        <dbReference type="Rhea" id="RHEA-COMP:14680"/>
        <dbReference type="ChEBI" id="CHEBI:15378"/>
        <dbReference type="ChEBI" id="CHEBI:29950"/>
        <dbReference type="ChEBI" id="CHEBI:57685"/>
        <dbReference type="ChEBI" id="CHEBI:64716"/>
        <dbReference type="ChEBI" id="CHEBI:140658"/>
        <dbReference type="EC" id="2.5.1.145"/>
    </reaction>
</comment>
<feature type="transmembrane region" description="Helical" evidence="7">
    <location>
        <begin position="123"/>
        <end position="145"/>
    </location>
</feature>
<accession>A0A9D1E0K5</accession>
<keyword evidence="6 7" id="KW-0472">Membrane</keyword>
<dbReference type="EC" id="2.5.1.145" evidence="7"/>
<name>A0A9D1E0K5_9BACT</name>
<evidence type="ECO:0000256" key="5">
    <source>
        <dbReference type="ARBA" id="ARBA00022989"/>
    </source>
</evidence>
<evidence type="ECO:0000256" key="7">
    <source>
        <dbReference type="HAMAP-Rule" id="MF_01147"/>
    </source>
</evidence>
<keyword evidence="3 7" id="KW-0808">Transferase</keyword>
<comment type="similarity">
    <text evidence="1 7">Belongs to the Lgt family.</text>
</comment>
<feature type="compositionally biased region" description="Polar residues" evidence="8">
    <location>
        <begin position="319"/>
        <end position="329"/>
    </location>
</feature>
<evidence type="ECO:0000313" key="10">
    <source>
        <dbReference type="Proteomes" id="UP000886744"/>
    </source>
</evidence>
<protein>
    <recommendedName>
        <fullName evidence="7">Phosphatidylglycerol--prolipoprotein diacylglyceryl transferase</fullName>
        <ecNumber evidence="7">2.5.1.145</ecNumber>
    </recommendedName>
</protein>
<proteinExistence type="inferred from homology"/>
<dbReference type="Proteomes" id="UP000886744">
    <property type="component" value="Unassembled WGS sequence"/>
</dbReference>
<evidence type="ECO:0000256" key="4">
    <source>
        <dbReference type="ARBA" id="ARBA00022692"/>
    </source>
</evidence>
<evidence type="ECO:0000256" key="3">
    <source>
        <dbReference type="ARBA" id="ARBA00022679"/>
    </source>
</evidence>
<feature type="transmembrane region" description="Helical" evidence="7">
    <location>
        <begin position="248"/>
        <end position="266"/>
    </location>
</feature>
<evidence type="ECO:0000256" key="8">
    <source>
        <dbReference type="SAM" id="MobiDB-lite"/>
    </source>
</evidence>
<comment type="subcellular location">
    <subcellularLocation>
        <location evidence="7">Cell membrane</location>
        <topology evidence="7">Multi-pass membrane protein</topology>
    </subcellularLocation>
</comment>
<organism evidence="9 10">
    <name type="scientific">Candidatus Coprenecus avistercoris</name>
    <dbReference type="NCBI Taxonomy" id="2840730"/>
    <lineage>
        <taxon>Bacteria</taxon>
        <taxon>Pseudomonadati</taxon>
        <taxon>Bacteroidota</taxon>
        <taxon>Bacteroidia</taxon>
        <taxon>Bacteroidales</taxon>
        <taxon>Rikenellaceae</taxon>
        <taxon>Rikenellaceae incertae sedis</taxon>
        <taxon>Candidatus Coprenecus</taxon>
    </lineage>
</organism>
<feature type="binding site" evidence="7">
    <location>
        <position position="146"/>
    </location>
    <ligand>
        <name>a 1,2-diacyl-sn-glycero-3-phospho-(1'-sn-glycerol)</name>
        <dbReference type="ChEBI" id="CHEBI:64716"/>
    </ligand>
</feature>
<evidence type="ECO:0000256" key="6">
    <source>
        <dbReference type="ARBA" id="ARBA00023136"/>
    </source>
</evidence>
<feature type="transmembrane region" description="Helical" evidence="7">
    <location>
        <begin position="25"/>
        <end position="46"/>
    </location>
</feature>
<feature type="transmembrane region" description="Helical" evidence="7">
    <location>
        <begin position="58"/>
        <end position="79"/>
    </location>
</feature>
<dbReference type="GO" id="GO:0008961">
    <property type="term" value="F:phosphatidylglycerol-prolipoprotein diacylglyceryl transferase activity"/>
    <property type="evidence" value="ECO:0007669"/>
    <property type="project" value="UniProtKB-UniRule"/>
</dbReference>
<comment type="function">
    <text evidence="7">Catalyzes the transfer of the diacylglyceryl group from phosphatidylglycerol to the sulfhydryl group of the N-terminal cysteine of a prolipoprotein, the first step in the formation of mature lipoproteins.</text>
</comment>
<sequence length="329" mass="36751">MLDFLAITWNVSPDIFAIGNFHLRWYSVLFVAGLFPVGYYIMRSFYKREGIPVDTLDALLFALFIGTLVGARLGHCLFYDPVYYLSHPWKILMTWEGGLASHGGAVGVLLAIWWYVHKYGKKYGFGYIQLIDRLVIPICFAGMMIRLGNLMNSEIYGVQTDLPWGFIFPRDPMGDGLPHHPTQLYEALSYCILGLVLLWMYRTRLEKLRTGTIFGIFLIVLFGMRFLIEFIKEDQVAFEQGMTLNMGQWLSVPFIIAGILLLVWSLTKAGPAAIHVPQAALSGNGKGSNGSARGGHRQGASGDKLSGKPKEKVPLTHVHSGSTANKDKQ</sequence>
<feature type="compositionally biased region" description="Basic and acidic residues" evidence="8">
    <location>
        <begin position="305"/>
        <end position="314"/>
    </location>
</feature>
<reference evidence="9" key="2">
    <citation type="journal article" date="2021" name="PeerJ">
        <title>Extensive microbial diversity within the chicken gut microbiome revealed by metagenomics and culture.</title>
        <authorList>
            <person name="Gilroy R."/>
            <person name="Ravi A."/>
            <person name="Getino M."/>
            <person name="Pursley I."/>
            <person name="Horton D.L."/>
            <person name="Alikhan N.F."/>
            <person name="Baker D."/>
            <person name="Gharbi K."/>
            <person name="Hall N."/>
            <person name="Watson M."/>
            <person name="Adriaenssens E.M."/>
            <person name="Foster-Nyarko E."/>
            <person name="Jarju S."/>
            <person name="Secka A."/>
            <person name="Antonio M."/>
            <person name="Oren A."/>
            <person name="Chaudhuri R.R."/>
            <person name="La Ragione R."/>
            <person name="Hildebrand F."/>
            <person name="Pallen M.J."/>
        </authorList>
    </citation>
    <scope>NUCLEOTIDE SEQUENCE</scope>
    <source>
        <strain evidence="9">ChiHjej13B12-12457</strain>
    </source>
</reference>
<keyword evidence="4 7" id="KW-0812">Transmembrane</keyword>
<dbReference type="Pfam" id="PF01790">
    <property type="entry name" value="LGT"/>
    <property type="match status" value="1"/>
</dbReference>
<dbReference type="PANTHER" id="PTHR30589:SF0">
    <property type="entry name" value="PHOSPHATIDYLGLYCEROL--PROLIPOPROTEIN DIACYLGLYCERYL TRANSFERASE"/>
    <property type="match status" value="1"/>
</dbReference>
<feature type="region of interest" description="Disordered" evidence="8">
    <location>
        <begin position="284"/>
        <end position="329"/>
    </location>
</feature>
<dbReference type="InterPro" id="IPR001640">
    <property type="entry name" value="Lgt"/>
</dbReference>
<evidence type="ECO:0000256" key="1">
    <source>
        <dbReference type="ARBA" id="ARBA00007150"/>
    </source>
</evidence>
<evidence type="ECO:0000313" key="9">
    <source>
        <dbReference type="EMBL" id="HIR62373.1"/>
    </source>
</evidence>
<dbReference type="AlphaFoldDB" id="A0A9D1E0K5"/>
<dbReference type="GO" id="GO:0042158">
    <property type="term" value="P:lipoprotein biosynthetic process"/>
    <property type="evidence" value="ECO:0007669"/>
    <property type="project" value="UniProtKB-UniRule"/>
</dbReference>
<dbReference type="EMBL" id="DVHI01000031">
    <property type="protein sequence ID" value="HIR62373.1"/>
    <property type="molecule type" value="Genomic_DNA"/>
</dbReference>
<feature type="transmembrane region" description="Helical" evidence="7">
    <location>
        <begin position="208"/>
        <end position="228"/>
    </location>
</feature>
<keyword evidence="5 7" id="KW-1133">Transmembrane helix</keyword>
<dbReference type="GO" id="GO:0005886">
    <property type="term" value="C:plasma membrane"/>
    <property type="evidence" value="ECO:0007669"/>
    <property type="project" value="UniProtKB-SubCell"/>
</dbReference>
<comment type="caution">
    <text evidence="9">The sequence shown here is derived from an EMBL/GenBank/DDBJ whole genome shotgun (WGS) entry which is preliminary data.</text>
</comment>
<dbReference type="NCBIfam" id="TIGR00544">
    <property type="entry name" value="lgt"/>
    <property type="match status" value="1"/>
</dbReference>
<dbReference type="HAMAP" id="MF_01147">
    <property type="entry name" value="Lgt"/>
    <property type="match status" value="1"/>
</dbReference>
<dbReference type="PANTHER" id="PTHR30589">
    <property type="entry name" value="PROLIPOPROTEIN DIACYLGLYCERYL TRANSFERASE"/>
    <property type="match status" value="1"/>
</dbReference>
<keyword evidence="2 7" id="KW-1003">Cell membrane</keyword>
<gene>
    <name evidence="7 9" type="primary">lgt</name>
    <name evidence="9" type="ORF">IAC94_02465</name>
</gene>
<comment type="pathway">
    <text evidence="7">Protein modification; lipoprotein biosynthesis (diacylglyceryl transfer).</text>
</comment>
<feature type="transmembrane region" description="Helical" evidence="7">
    <location>
        <begin position="183"/>
        <end position="201"/>
    </location>
</feature>